<dbReference type="AlphaFoldDB" id="A0A5B8RQJ4"/>
<accession>A0A5B8RQJ4</accession>
<evidence type="ECO:0000256" key="1">
    <source>
        <dbReference type="SAM" id="SignalP"/>
    </source>
</evidence>
<dbReference type="SUPFAM" id="SSF52833">
    <property type="entry name" value="Thioredoxin-like"/>
    <property type="match status" value="1"/>
</dbReference>
<dbReference type="RefSeq" id="WP_146911456.1">
    <property type="nucleotide sequence ID" value="NZ_CP042344.1"/>
</dbReference>
<dbReference type="PROSITE" id="PS51318">
    <property type="entry name" value="TAT"/>
    <property type="match status" value="1"/>
</dbReference>
<evidence type="ECO:0000313" key="3">
    <source>
        <dbReference type="Proteomes" id="UP000321199"/>
    </source>
</evidence>
<reference evidence="2 3" key="1">
    <citation type="submission" date="2019-07" db="EMBL/GenBank/DDBJ databases">
        <title>Complete genome sequence of Comamonas sp. NLF 7-7 isolated from livestock.</title>
        <authorList>
            <person name="Kim D.H."/>
            <person name="Kim J.G."/>
        </authorList>
    </citation>
    <scope>NUCLEOTIDE SEQUENCE [LARGE SCALE GENOMIC DNA]</scope>
    <source>
        <strain evidence="2 3">NLF 7-7</strain>
    </source>
</reference>
<proteinExistence type="predicted"/>
<dbReference type="KEGG" id="cof:FOZ74_01810"/>
<name>A0A5B8RQJ4_9BURK</name>
<dbReference type="OrthoDB" id="8561208at2"/>
<gene>
    <name evidence="2" type="ORF">FOZ74_01810</name>
</gene>
<evidence type="ECO:0000313" key="2">
    <source>
        <dbReference type="EMBL" id="QEA11871.1"/>
    </source>
</evidence>
<dbReference type="Gene3D" id="3.40.30.10">
    <property type="entry name" value="Glutaredoxin"/>
    <property type="match status" value="1"/>
</dbReference>
<organism evidence="2 3">
    <name type="scientific">Comamonas flocculans</name>
    <dbReference type="NCBI Taxonomy" id="2597701"/>
    <lineage>
        <taxon>Bacteria</taxon>
        <taxon>Pseudomonadati</taxon>
        <taxon>Pseudomonadota</taxon>
        <taxon>Betaproteobacteria</taxon>
        <taxon>Burkholderiales</taxon>
        <taxon>Comamonadaceae</taxon>
        <taxon>Comamonas</taxon>
    </lineage>
</organism>
<keyword evidence="1" id="KW-0732">Signal</keyword>
<dbReference type="InterPro" id="IPR006311">
    <property type="entry name" value="TAT_signal"/>
</dbReference>
<dbReference type="Proteomes" id="UP000321199">
    <property type="component" value="Chromosome"/>
</dbReference>
<feature type="signal peptide" evidence="1">
    <location>
        <begin position="1"/>
        <end position="36"/>
    </location>
</feature>
<dbReference type="InterPro" id="IPR036249">
    <property type="entry name" value="Thioredoxin-like_sf"/>
</dbReference>
<dbReference type="EMBL" id="CP042344">
    <property type="protein sequence ID" value="QEA11871.1"/>
    <property type="molecule type" value="Genomic_DNA"/>
</dbReference>
<sequence>MSPGAHPALPGTRRRLLAALAALGAAGMAAGASAWAAGRQLPLASALAHEIDAALARGQPLVVMVSLHGCPFCEVVRNNYLAPMREREGLPVVQVNMHDAQALRDAQGHESSHDAQVRAWGVSVAPTLLFLGQGGQELAPRLAGGDNDFYSALLDRRLETARAAISR</sequence>
<protein>
    <recommendedName>
        <fullName evidence="4">Thioredoxin fold domain-containing protein</fullName>
    </recommendedName>
</protein>
<evidence type="ECO:0008006" key="4">
    <source>
        <dbReference type="Google" id="ProtNLM"/>
    </source>
</evidence>
<keyword evidence="3" id="KW-1185">Reference proteome</keyword>
<feature type="chain" id="PRO_5022816339" description="Thioredoxin fold domain-containing protein" evidence="1">
    <location>
        <begin position="37"/>
        <end position="167"/>
    </location>
</feature>